<evidence type="ECO:0000259" key="2">
    <source>
        <dbReference type="SMART" id="SM00849"/>
    </source>
</evidence>
<dbReference type="InterPro" id="IPR050855">
    <property type="entry name" value="NDM-1-like"/>
</dbReference>
<proteinExistence type="predicted"/>
<dbReference type="PANTHER" id="PTHR42951">
    <property type="entry name" value="METALLO-BETA-LACTAMASE DOMAIN-CONTAINING"/>
    <property type="match status" value="1"/>
</dbReference>
<dbReference type="Pfam" id="PF00753">
    <property type="entry name" value="Lactamase_B"/>
    <property type="match status" value="1"/>
</dbReference>
<evidence type="ECO:0000313" key="4">
    <source>
        <dbReference type="Proteomes" id="UP001501523"/>
    </source>
</evidence>
<evidence type="ECO:0000313" key="3">
    <source>
        <dbReference type="EMBL" id="GAA0715976.1"/>
    </source>
</evidence>
<feature type="domain" description="Metallo-beta-lactamase" evidence="2">
    <location>
        <begin position="47"/>
        <end position="240"/>
    </location>
</feature>
<sequence length="297" mass="31251">MKSILRACCLGAAFLATAGAHARDPRWSEPQPPFRIYGDTWYVGSRGLAAILVTSPKGHVLIDGTLPDNAQLVEANIASLGFKLADIRVILNSHAHFDHAGALAALAKDSGAQVRASAAGALALEAGGNDPDDPQYGEASLYPAVANVVRVADGEAVRVGPLALTAHYTPGHTPGGTSWTWRSCEHGRCFDLVYADSFSAISRDGYRFTDDAAHPHRVEDFRASIATIAALPCDILITPHPELSGLPDRIAARDRGEKPDPVVDPQACKALAAKAQAGLDARLASEKASPKPSTGQR</sequence>
<dbReference type="SUPFAM" id="SSF56281">
    <property type="entry name" value="Metallo-hydrolase/oxidoreductase"/>
    <property type="match status" value="1"/>
</dbReference>
<dbReference type="InterPro" id="IPR001279">
    <property type="entry name" value="Metallo-B-lactamas"/>
</dbReference>
<keyword evidence="4" id="KW-1185">Reference proteome</keyword>
<keyword evidence="1" id="KW-0732">Signal</keyword>
<dbReference type="EMBL" id="BAAAEU010000010">
    <property type="protein sequence ID" value="GAA0715976.1"/>
    <property type="molecule type" value="Genomic_DNA"/>
</dbReference>
<gene>
    <name evidence="3" type="primary">blaCAU</name>
    <name evidence="3" type="ORF">GCM10009105_21930</name>
</gene>
<protein>
    <submittedName>
        <fullName evidence="3">CAU/MBL1b family subclass B3 metallo-beta-lactamase</fullName>
    </submittedName>
</protein>
<feature type="chain" id="PRO_5046453593" evidence="1">
    <location>
        <begin position="23"/>
        <end position="297"/>
    </location>
</feature>
<reference evidence="3 4" key="1">
    <citation type="journal article" date="2019" name="Int. J. Syst. Evol. Microbiol.">
        <title>The Global Catalogue of Microorganisms (GCM) 10K type strain sequencing project: providing services to taxonomists for standard genome sequencing and annotation.</title>
        <authorList>
            <consortium name="The Broad Institute Genomics Platform"/>
            <consortium name="The Broad Institute Genome Sequencing Center for Infectious Disease"/>
            <person name="Wu L."/>
            <person name="Ma J."/>
        </authorList>
    </citation>
    <scope>NUCLEOTIDE SEQUENCE [LARGE SCALE GENOMIC DNA]</scope>
    <source>
        <strain evidence="3 4">JCM 15421</strain>
    </source>
</reference>
<dbReference type="Gene3D" id="3.60.15.10">
    <property type="entry name" value="Ribonuclease Z/Hydroxyacylglutathione hydrolase-like"/>
    <property type="match status" value="1"/>
</dbReference>
<dbReference type="NCBIfam" id="NF033105">
    <property type="entry name" value="bla_subclass_B3"/>
    <property type="match status" value="1"/>
</dbReference>
<dbReference type="RefSeq" id="WP_343790940.1">
    <property type="nucleotide sequence ID" value="NZ_BAAAEU010000010.1"/>
</dbReference>
<evidence type="ECO:0000256" key="1">
    <source>
        <dbReference type="SAM" id="SignalP"/>
    </source>
</evidence>
<dbReference type="Proteomes" id="UP001501523">
    <property type="component" value="Unassembled WGS sequence"/>
</dbReference>
<feature type="signal peptide" evidence="1">
    <location>
        <begin position="1"/>
        <end position="22"/>
    </location>
</feature>
<accession>A0ABN1IK46</accession>
<dbReference type="NCBIfam" id="NF012229">
    <property type="entry name" value="bla_class_B_core"/>
    <property type="match status" value="1"/>
</dbReference>
<dbReference type="InterPro" id="IPR036866">
    <property type="entry name" value="RibonucZ/Hydroxyglut_hydro"/>
</dbReference>
<dbReference type="CDD" id="cd16290">
    <property type="entry name" value="AIM-1_SMB-1-like_MBL-B3"/>
    <property type="match status" value="1"/>
</dbReference>
<dbReference type="PANTHER" id="PTHR42951:SF17">
    <property type="entry name" value="METALLO-BETA-LACTAMASE DOMAIN-CONTAINING PROTEIN"/>
    <property type="match status" value="1"/>
</dbReference>
<comment type="caution">
    <text evidence="3">The sequence shown here is derived from an EMBL/GenBank/DDBJ whole genome shotgun (WGS) entry which is preliminary data.</text>
</comment>
<organism evidence="3 4">
    <name type="scientific">Dokdonella soli</name>
    <dbReference type="NCBI Taxonomy" id="529810"/>
    <lineage>
        <taxon>Bacteria</taxon>
        <taxon>Pseudomonadati</taxon>
        <taxon>Pseudomonadota</taxon>
        <taxon>Gammaproteobacteria</taxon>
        <taxon>Lysobacterales</taxon>
        <taxon>Rhodanobacteraceae</taxon>
        <taxon>Dokdonella</taxon>
    </lineage>
</organism>
<dbReference type="SMART" id="SM00849">
    <property type="entry name" value="Lactamase_B"/>
    <property type="match status" value="1"/>
</dbReference>
<name>A0ABN1IK46_9GAMM</name>